<evidence type="ECO:0000256" key="2">
    <source>
        <dbReference type="ARBA" id="ARBA00005179"/>
    </source>
</evidence>
<reference evidence="11" key="1">
    <citation type="submission" date="2018-04" db="EMBL/GenBank/DDBJ databases">
        <title>Whole genome sequencing of Hypsizygus marmoreus.</title>
        <authorList>
            <person name="Choi I.-G."/>
            <person name="Min B."/>
            <person name="Kim J.-G."/>
            <person name="Kim S."/>
            <person name="Oh Y.-L."/>
            <person name="Kong W.-S."/>
            <person name="Park H."/>
            <person name="Jeong J."/>
            <person name="Song E.-S."/>
        </authorList>
    </citation>
    <scope>NUCLEOTIDE SEQUENCE [LARGE SCALE GENOMIC DNA]</scope>
    <source>
        <strain evidence="11">51987-8</strain>
    </source>
</reference>
<evidence type="ECO:0000256" key="4">
    <source>
        <dbReference type="ARBA" id="ARBA00022617"/>
    </source>
</evidence>
<comment type="caution">
    <text evidence="11">The sequence shown here is derived from an EMBL/GenBank/DDBJ whole genome shotgun (WGS) entry which is preliminary data.</text>
</comment>
<dbReference type="SUPFAM" id="SSF48264">
    <property type="entry name" value="Cytochrome P450"/>
    <property type="match status" value="1"/>
</dbReference>
<dbReference type="GO" id="GO:0016705">
    <property type="term" value="F:oxidoreductase activity, acting on paired donors, with incorporation or reduction of molecular oxygen"/>
    <property type="evidence" value="ECO:0007669"/>
    <property type="project" value="InterPro"/>
</dbReference>
<dbReference type="InterPro" id="IPR017972">
    <property type="entry name" value="Cyt_P450_CS"/>
</dbReference>
<dbReference type="AlphaFoldDB" id="A0A369JI23"/>
<gene>
    <name evidence="11" type="ORF">Hypma_010803</name>
</gene>
<dbReference type="GO" id="GO:0004497">
    <property type="term" value="F:monooxygenase activity"/>
    <property type="evidence" value="ECO:0007669"/>
    <property type="project" value="UniProtKB-KW"/>
</dbReference>
<dbReference type="EMBL" id="LUEZ02000053">
    <property type="protein sequence ID" value="RDB21839.1"/>
    <property type="molecule type" value="Genomic_DNA"/>
</dbReference>
<keyword evidence="7 9" id="KW-0408">Iron</keyword>
<accession>A0A369JI23</accession>
<comment type="similarity">
    <text evidence="3 10">Belongs to the cytochrome P450 family.</text>
</comment>
<dbReference type="GO" id="GO:0020037">
    <property type="term" value="F:heme binding"/>
    <property type="evidence" value="ECO:0007669"/>
    <property type="project" value="InterPro"/>
</dbReference>
<dbReference type="PANTHER" id="PTHR46300">
    <property type="entry name" value="P450, PUTATIVE (EUROFUNG)-RELATED-RELATED"/>
    <property type="match status" value="1"/>
</dbReference>
<evidence type="ECO:0000256" key="8">
    <source>
        <dbReference type="ARBA" id="ARBA00023033"/>
    </source>
</evidence>
<dbReference type="InterPro" id="IPR002401">
    <property type="entry name" value="Cyt_P450_E_grp-I"/>
</dbReference>
<evidence type="ECO:0000313" key="11">
    <source>
        <dbReference type="EMBL" id="RDB21839.1"/>
    </source>
</evidence>
<evidence type="ECO:0000256" key="7">
    <source>
        <dbReference type="ARBA" id="ARBA00023004"/>
    </source>
</evidence>
<keyword evidence="6 10" id="KW-0560">Oxidoreductase</keyword>
<keyword evidence="4 9" id="KW-0349">Heme</keyword>
<organism evidence="11 12">
    <name type="scientific">Hypsizygus marmoreus</name>
    <name type="common">White beech mushroom</name>
    <name type="synonym">Agaricus marmoreus</name>
    <dbReference type="NCBI Taxonomy" id="39966"/>
    <lineage>
        <taxon>Eukaryota</taxon>
        <taxon>Fungi</taxon>
        <taxon>Dikarya</taxon>
        <taxon>Basidiomycota</taxon>
        <taxon>Agaricomycotina</taxon>
        <taxon>Agaricomycetes</taxon>
        <taxon>Agaricomycetidae</taxon>
        <taxon>Agaricales</taxon>
        <taxon>Tricholomatineae</taxon>
        <taxon>Lyophyllaceae</taxon>
        <taxon>Hypsizygus</taxon>
    </lineage>
</organism>
<proteinExistence type="inferred from homology"/>
<evidence type="ECO:0000256" key="5">
    <source>
        <dbReference type="ARBA" id="ARBA00022723"/>
    </source>
</evidence>
<dbReference type="STRING" id="39966.A0A369JI23"/>
<keyword evidence="8 10" id="KW-0503">Monooxygenase</keyword>
<dbReference type="Gene3D" id="1.10.630.10">
    <property type="entry name" value="Cytochrome P450"/>
    <property type="match status" value="1"/>
</dbReference>
<name>A0A369JI23_HYPMA</name>
<dbReference type="GO" id="GO:0005506">
    <property type="term" value="F:iron ion binding"/>
    <property type="evidence" value="ECO:0007669"/>
    <property type="project" value="InterPro"/>
</dbReference>
<dbReference type="InterPro" id="IPR050364">
    <property type="entry name" value="Cytochrome_P450_fung"/>
</dbReference>
<dbReference type="PANTHER" id="PTHR46300:SF7">
    <property type="entry name" value="P450, PUTATIVE (EUROFUNG)-RELATED"/>
    <property type="match status" value="1"/>
</dbReference>
<evidence type="ECO:0008006" key="13">
    <source>
        <dbReference type="Google" id="ProtNLM"/>
    </source>
</evidence>
<dbReference type="InParanoid" id="A0A369JI23"/>
<comment type="pathway">
    <text evidence="2">Secondary metabolite biosynthesis.</text>
</comment>
<evidence type="ECO:0000256" key="1">
    <source>
        <dbReference type="ARBA" id="ARBA00001971"/>
    </source>
</evidence>
<dbReference type="Proteomes" id="UP000076154">
    <property type="component" value="Unassembled WGS sequence"/>
</dbReference>
<comment type="cofactor">
    <cofactor evidence="1 9">
        <name>heme</name>
        <dbReference type="ChEBI" id="CHEBI:30413"/>
    </cofactor>
</comment>
<dbReference type="PRINTS" id="PR00463">
    <property type="entry name" value="EP450I"/>
</dbReference>
<dbReference type="PROSITE" id="PS00086">
    <property type="entry name" value="CYTOCHROME_P450"/>
    <property type="match status" value="1"/>
</dbReference>
<evidence type="ECO:0000256" key="9">
    <source>
        <dbReference type="PIRSR" id="PIRSR602401-1"/>
    </source>
</evidence>
<dbReference type="InterPro" id="IPR001128">
    <property type="entry name" value="Cyt_P450"/>
</dbReference>
<evidence type="ECO:0000313" key="12">
    <source>
        <dbReference type="Proteomes" id="UP000076154"/>
    </source>
</evidence>
<evidence type="ECO:0000256" key="3">
    <source>
        <dbReference type="ARBA" id="ARBA00010617"/>
    </source>
</evidence>
<keyword evidence="5 9" id="KW-0479">Metal-binding</keyword>
<evidence type="ECO:0000256" key="6">
    <source>
        <dbReference type="ARBA" id="ARBA00023002"/>
    </source>
</evidence>
<dbReference type="OrthoDB" id="2789670at2759"/>
<feature type="binding site" description="axial binding residue" evidence="9">
    <location>
        <position position="440"/>
    </location>
    <ligand>
        <name>heme</name>
        <dbReference type="ChEBI" id="CHEBI:30413"/>
    </ligand>
    <ligandPart>
        <name>Fe</name>
        <dbReference type="ChEBI" id="CHEBI:18248"/>
    </ligandPart>
</feature>
<evidence type="ECO:0000256" key="10">
    <source>
        <dbReference type="RuleBase" id="RU000461"/>
    </source>
</evidence>
<sequence length="514" mass="58011">MITIDLVAYFMTFALFVYLTRKRRPKDLPLPPGPTKLPIIGNLLDMPARMEWVTYHEWSKSFDSDIIHLKIAGMSVIVLDTAEAAFELLERRSSIYSGRPRLPMLNELCGYSYNFGLMKYGDQWREHRRLFHHAFHPTASKLMHPNLLKATHGLLRRMLARPDIDFLDHLPHLAGETIVSIAYGLDVLPENDPYIQASEEGIQPVRASGLPGAFLVDTLPILKYVPDWMPFTDFKRKAKAWREVAHKMVDVPFDAAMSQIRKGNAMPSFLSRSLENMDDSQDLRHQEEVIKCVAGTMYTAGSDTTISTIASCILAFLANPEALKKAQIEIDSFVAPGQLPDFKDQDSLPYVTAITMEALRWKEVTPLAIPHFLEVDDEYKGYRLPAGSVVLPNAWAIMHNESVYPDPFTFDPDRFMKDGKLSPDVRDPALAAFGFGRRICPGRYMAHDTVWIAIASIAATFDITKATDDSGNIIEPTYEYLTGLACRPLPFKCTIKPRSKEAEALIRSTAIHDY</sequence>
<protein>
    <recommendedName>
        <fullName evidence="13">O-methylsterigmatocystin oxidoreductase</fullName>
    </recommendedName>
</protein>
<dbReference type="Pfam" id="PF00067">
    <property type="entry name" value="p450"/>
    <property type="match status" value="1"/>
</dbReference>
<dbReference type="CDD" id="cd11065">
    <property type="entry name" value="CYP64-like"/>
    <property type="match status" value="1"/>
</dbReference>
<dbReference type="InterPro" id="IPR036396">
    <property type="entry name" value="Cyt_P450_sf"/>
</dbReference>
<keyword evidence="12" id="KW-1185">Reference proteome</keyword>